<keyword evidence="1" id="KW-0732">Signal</keyword>
<dbReference type="EMBL" id="MU001640">
    <property type="protein sequence ID" value="KAF2480231.1"/>
    <property type="molecule type" value="Genomic_DNA"/>
</dbReference>
<dbReference type="RefSeq" id="XP_033586801.1">
    <property type="nucleotide sequence ID" value="XM_033737636.1"/>
</dbReference>
<dbReference type="PANTHER" id="PTHR35340:SF5">
    <property type="entry name" value="ASST-DOMAIN-CONTAINING PROTEIN"/>
    <property type="match status" value="1"/>
</dbReference>
<sequence>MRAIHPLIWHLALCPAAALARAPLPPPPDFNAALDAGDYGIYPQREYVTSGGIKSPETNFPMCTPDYDDGKFIFFTPRGHSLPYNPGPMIMDARGELVWYQHYDNSFGGEAYNFRVQHFQGEDYLTFWLGDDRVRGHGSGFYYMLNSSYDVVRQFGAGNGLSADLHEFLLTDEGTALMSIYEIAPGDVSMFREFHPEEHLEDENPNYIWDGIAQEIDVDTGKVLFEWRASEHVNVTETYRPIYSMGNLFDPFDWFHINSIHKDQLGNYLISARYTHSIMYVDGRTRETIWQLGGKKNSFMDMSGGNATNFCWQHDARFLPLDTFPSIYTPPPAEEGVSRRLISIFDNAAEDQHYLYGLPYSRGLVVEVTFPTPGTTRAAKGPRKSGSSESLTILDEDGNVDYNLQKLLETNGTDPYYSVRVIASYENPQLVRSSSQGNMQIVPQGPGEDPKILVGFGLSPVFTEFATNGTVLCDVHWGPKSSWDTAHSQSYRVYKFPWVGKPHTEPSVAISDKNDFIYVSWLGATEIYEWVLQGSRRETEDDSRWKDIGRVEKINFETVIDVARNLGGYRYLRMVAVDEHGARLPHGTSRIIDRGIMATHFPIVADKLPEDVKQMPPLKVFLIFACNVSGLVVLYELYRRYLSWRVGRPSAGAFRWRKGAAYKLLEAV</sequence>
<gene>
    <name evidence="2" type="ORF">BDY17DRAFT_327203</name>
</gene>
<dbReference type="OrthoDB" id="5427350at2759"/>
<keyword evidence="3" id="KW-1185">Reference proteome</keyword>
<feature type="signal peptide" evidence="1">
    <location>
        <begin position="1"/>
        <end position="20"/>
    </location>
</feature>
<dbReference type="Proteomes" id="UP000799767">
    <property type="component" value="Unassembled WGS sequence"/>
</dbReference>
<dbReference type="InterPro" id="IPR053143">
    <property type="entry name" value="Arylsulfate_ST"/>
</dbReference>
<organism evidence="2 3">
    <name type="scientific">Neohortaea acidophila</name>
    <dbReference type="NCBI Taxonomy" id="245834"/>
    <lineage>
        <taxon>Eukaryota</taxon>
        <taxon>Fungi</taxon>
        <taxon>Dikarya</taxon>
        <taxon>Ascomycota</taxon>
        <taxon>Pezizomycotina</taxon>
        <taxon>Dothideomycetes</taxon>
        <taxon>Dothideomycetidae</taxon>
        <taxon>Mycosphaerellales</taxon>
        <taxon>Teratosphaeriaceae</taxon>
        <taxon>Neohortaea</taxon>
    </lineage>
</organism>
<evidence type="ECO:0000313" key="3">
    <source>
        <dbReference type="Proteomes" id="UP000799767"/>
    </source>
</evidence>
<dbReference type="AlphaFoldDB" id="A0A6A6PKK4"/>
<dbReference type="PANTHER" id="PTHR35340">
    <property type="entry name" value="PQQ ENZYME REPEAT PROTEIN-RELATED"/>
    <property type="match status" value="1"/>
</dbReference>
<dbReference type="GeneID" id="54478638"/>
<feature type="chain" id="PRO_5025510487" evidence="1">
    <location>
        <begin position="21"/>
        <end position="668"/>
    </location>
</feature>
<evidence type="ECO:0000313" key="2">
    <source>
        <dbReference type="EMBL" id="KAF2480231.1"/>
    </source>
</evidence>
<dbReference type="Pfam" id="PF14269">
    <property type="entry name" value="Arylsulfotran_2"/>
    <property type="match status" value="1"/>
</dbReference>
<dbReference type="InterPro" id="IPR039535">
    <property type="entry name" value="ASST-like"/>
</dbReference>
<reference evidence="2" key="1">
    <citation type="journal article" date="2020" name="Stud. Mycol.">
        <title>101 Dothideomycetes genomes: a test case for predicting lifestyles and emergence of pathogens.</title>
        <authorList>
            <person name="Haridas S."/>
            <person name="Albert R."/>
            <person name="Binder M."/>
            <person name="Bloem J."/>
            <person name="Labutti K."/>
            <person name="Salamov A."/>
            <person name="Andreopoulos B."/>
            <person name="Baker S."/>
            <person name="Barry K."/>
            <person name="Bills G."/>
            <person name="Bluhm B."/>
            <person name="Cannon C."/>
            <person name="Castanera R."/>
            <person name="Culley D."/>
            <person name="Daum C."/>
            <person name="Ezra D."/>
            <person name="Gonzalez J."/>
            <person name="Henrissat B."/>
            <person name="Kuo A."/>
            <person name="Liang C."/>
            <person name="Lipzen A."/>
            <person name="Lutzoni F."/>
            <person name="Magnuson J."/>
            <person name="Mondo S."/>
            <person name="Nolan M."/>
            <person name="Ohm R."/>
            <person name="Pangilinan J."/>
            <person name="Park H.-J."/>
            <person name="Ramirez L."/>
            <person name="Alfaro M."/>
            <person name="Sun H."/>
            <person name="Tritt A."/>
            <person name="Yoshinaga Y."/>
            <person name="Zwiers L.-H."/>
            <person name="Turgeon B."/>
            <person name="Goodwin S."/>
            <person name="Spatafora J."/>
            <person name="Crous P."/>
            <person name="Grigoriev I."/>
        </authorList>
    </citation>
    <scope>NUCLEOTIDE SEQUENCE</scope>
    <source>
        <strain evidence="2">CBS 113389</strain>
    </source>
</reference>
<accession>A0A6A6PKK4</accession>
<name>A0A6A6PKK4_9PEZI</name>
<protein>
    <submittedName>
        <fullName evidence="2">ASST-domain-containing protein</fullName>
    </submittedName>
</protein>
<proteinExistence type="predicted"/>
<evidence type="ECO:0000256" key="1">
    <source>
        <dbReference type="SAM" id="SignalP"/>
    </source>
</evidence>